<dbReference type="Proteomes" id="UP000035170">
    <property type="component" value="Unassembled WGS sequence"/>
</dbReference>
<dbReference type="EC" id="4.3.3.7" evidence="4"/>
<dbReference type="Gene3D" id="3.20.20.70">
    <property type="entry name" value="Aldolase class I"/>
    <property type="match status" value="1"/>
</dbReference>
<dbReference type="SMART" id="SM01130">
    <property type="entry name" value="DHDPS"/>
    <property type="match status" value="1"/>
</dbReference>
<dbReference type="PIRSF" id="PIRSF001365">
    <property type="entry name" value="DHDPS"/>
    <property type="match status" value="1"/>
</dbReference>
<dbReference type="CDD" id="cd00408">
    <property type="entry name" value="DHDPS-like"/>
    <property type="match status" value="1"/>
</dbReference>
<feature type="active site" description="Proton donor/acceptor" evidence="3">
    <location>
        <position position="154"/>
    </location>
</feature>
<protein>
    <submittedName>
        <fullName evidence="4">4-hydroxy-tetrahydrodipicolinate synthase</fullName>
        <ecNumber evidence="4">4.3.3.7</ecNumber>
    </submittedName>
</protein>
<evidence type="ECO:0000256" key="1">
    <source>
        <dbReference type="ARBA" id="ARBA00023239"/>
    </source>
</evidence>
<proteinExistence type="inferred from homology"/>
<dbReference type="SUPFAM" id="SSF51569">
    <property type="entry name" value="Aldolase"/>
    <property type="match status" value="1"/>
</dbReference>
<sequence length="321" mass="34165">MVGAALPVRILMTAPASERFRGLYAATICPLLPDGAIDEPVLAQHLRTVAAADGMTGLLVNGHAGENFMLDRAEKRRVVEIARAECPPGTVLICGINAEDSHEARRHVEDAQAAGADAVLIFPPFSWGLSQDGDVALRHHRIATETSGLPLFLYQAGVGAGTMAYAPEVLVRLARLPNVVGIKEGSWETSAYEAHQRLVRRVAPQVLMMASGDEHLFSCFALGTDGSQVSLACVAPEFIAGLYRAMLAGDLATARAWNDRIYPLAKAVYGTSPGGHATARLKACLKLLGRIPDDRMRAPMGPLPSEEIAMLRGALQACGLL</sequence>
<dbReference type="InterPro" id="IPR013785">
    <property type="entry name" value="Aldolase_TIM"/>
</dbReference>
<keyword evidence="1 2" id="KW-0456">Lyase</keyword>
<dbReference type="PATRIC" id="fig|34073.19.peg.4998"/>
<accession>A0A0H2MAA8</accession>
<dbReference type="InterPro" id="IPR002220">
    <property type="entry name" value="DapA-like"/>
</dbReference>
<dbReference type="PANTHER" id="PTHR12128:SF72">
    <property type="entry name" value="DIHYDRODIPICOLINATE SYNTHASE"/>
    <property type="match status" value="1"/>
</dbReference>
<gene>
    <name evidence="4" type="primary">dapA4</name>
    <name evidence="4" type="ORF">VPARA_48830</name>
</gene>
<evidence type="ECO:0000313" key="5">
    <source>
        <dbReference type="Proteomes" id="UP000035170"/>
    </source>
</evidence>
<evidence type="ECO:0000256" key="3">
    <source>
        <dbReference type="PIRSR" id="PIRSR001365-1"/>
    </source>
</evidence>
<organism evidence="4 5">
    <name type="scientific">Variovorax paradoxus</name>
    <dbReference type="NCBI Taxonomy" id="34073"/>
    <lineage>
        <taxon>Bacteria</taxon>
        <taxon>Pseudomonadati</taxon>
        <taxon>Pseudomonadota</taxon>
        <taxon>Betaproteobacteria</taxon>
        <taxon>Burkholderiales</taxon>
        <taxon>Comamonadaceae</taxon>
        <taxon>Variovorax</taxon>
    </lineage>
</organism>
<dbReference type="PANTHER" id="PTHR12128">
    <property type="entry name" value="DIHYDRODIPICOLINATE SYNTHASE"/>
    <property type="match status" value="1"/>
</dbReference>
<reference evidence="4 5" key="1">
    <citation type="submission" date="2015-03" db="EMBL/GenBank/DDBJ databases">
        <title>Genome sequence of Variovorax paradoxus TBEA6.</title>
        <authorList>
            <person name="Poehlein A."/>
            <person name="Schuldes J."/>
            <person name="Wuebbeler J.H."/>
            <person name="Hiessl S."/>
            <person name="Steinbuechel A."/>
            <person name="Daniel R."/>
        </authorList>
    </citation>
    <scope>NUCLEOTIDE SEQUENCE [LARGE SCALE GENOMIC DNA]</scope>
    <source>
        <strain evidence="4 5">TBEA6</strain>
    </source>
</reference>
<evidence type="ECO:0000313" key="4">
    <source>
        <dbReference type="EMBL" id="KLN53945.1"/>
    </source>
</evidence>
<dbReference type="AlphaFoldDB" id="A0A0H2MAA8"/>
<dbReference type="GO" id="GO:0008840">
    <property type="term" value="F:4-hydroxy-tetrahydrodipicolinate synthase activity"/>
    <property type="evidence" value="ECO:0007669"/>
    <property type="project" value="UniProtKB-EC"/>
</dbReference>
<name>A0A0H2MAA8_VARPD</name>
<dbReference type="EMBL" id="JZWI01000028">
    <property type="protein sequence ID" value="KLN53945.1"/>
    <property type="molecule type" value="Genomic_DNA"/>
</dbReference>
<dbReference type="Pfam" id="PF00701">
    <property type="entry name" value="DHDPS"/>
    <property type="match status" value="1"/>
</dbReference>
<evidence type="ECO:0000256" key="2">
    <source>
        <dbReference type="PIRNR" id="PIRNR001365"/>
    </source>
</evidence>
<comment type="caution">
    <text evidence="4">The sequence shown here is derived from an EMBL/GenBank/DDBJ whole genome shotgun (WGS) entry which is preliminary data.</text>
</comment>
<feature type="active site" description="Schiff-base intermediate with substrate" evidence="3">
    <location>
        <position position="183"/>
    </location>
</feature>
<comment type="similarity">
    <text evidence="2">Belongs to the DapA family.</text>
</comment>
<keyword evidence="5" id="KW-1185">Reference proteome</keyword>